<comment type="caution">
    <text evidence="1">The sequence shown here is derived from an EMBL/GenBank/DDBJ whole genome shotgun (WGS) entry which is preliminary data.</text>
</comment>
<dbReference type="RefSeq" id="WP_126074228.1">
    <property type="nucleotide sequence ID" value="NZ_CP051166.1"/>
</dbReference>
<dbReference type="AlphaFoldDB" id="A0A430HNG3"/>
<evidence type="ECO:0000313" key="1">
    <source>
        <dbReference type="EMBL" id="RSZ59024.1"/>
    </source>
</evidence>
<keyword evidence="2" id="KW-1185">Reference proteome</keyword>
<gene>
    <name evidence="1" type="ORF">EJB06_11895</name>
</gene>
<evidence type="ECO:0000313" key="2">
    <source>
        <dbReference type="Proteomes" id="UP000278085"/>
    </source>
</evidence>
<dbReference type="OrthoDB" id="5516213at2"/>
<reference evidence="1 2" key="1">
    <citation type="submission" date="2018-12" db="EMBL/GenBank/DDBJ databases">
        <authorList>
            <person name="Yang E."/>
        </authorList>
    </citation>
    <scope>NUCLEOTIDE SEQUENCE [LARGE SCALE GENOMIC DNA]</scope>
    <source>
        <strain evidence="1 2">SOD</strain>
    </source>
</reference>
<accession>A0A430HNG3</accession>
<protein>
    <recommendedName>
        <fullName evidence="3">WD40 repeat domain-containing protein</fullName>
    </recommendedName>
</protein>
<evidence type="ECO:0008006" key="3">
    <source>
        <dbReference type="Google" id="ProtNLM"/>
    </source>
</evidence>
<dbReference type="PROSITE" id="PS51257">
    <property type="entry name" value="PROKAR_LIPOPROTEIN"/>
    <property type="match status" value="1"/>
</dbReference>
<proteinExistence type="predicted"/>
<dbReference type="InterPro" id="IPR011047">
    <property type="entry name" value="Quinoprotein_ADH-like_sf"/>
</dbReference>
<name>A0A430HNG3_9BURK</name>
<dbReference type="SUPFAM" id="SSF50998">
    <property type="entry name" value="Quinoprotein alcohol dehydrogenase-like"/>
    <property type="match status" value="1"/>
</dbReference>
<dbReference type="Proteomes" id="UP000278085">
    <property type="component" value="Unassembled WGS sequence"/>
</dbReference>
<sequence length="320" mass="35659">MNRNYPNSVTFVAGCAVEADYIYVASYGDKFDPQEYAFSRMFAYVGRLDGNKWYHHDIESNIVSVCVKKPAGTVGRRLCALSKEGEFEIFSNGDGSIISEKIPEAGLRLGSRGYLCAIREIGNAIFACGANDQVYRRDDGVWTLLTSSPLQIRTTFGLDFGILSSIDGSSETDVYTCGLSGKLYHFDGHAWKQLPLPTDEHLNCVRVISKDEVWICGNNGTLLKGSARTGFQNMSSIDDNFIFWSLAKFGDSVYLATSNQGLFYFDGARIQRVVTGFKSELWTYQVDAVHNMLWSFGPKEIACFDGITWKLIDHPDNPPT</sequence>
<dbReference type="EMBL" id="RXLQ01000005">
    <property type="protein sequence ID" value="RSZ59024.1"/>
    <property type="molecule type" value="Genomic_DNA"/>
</dbReference>
<organism evidence="1 2">
    <name type="scientific">Massilia atriviolacea</name>
    <dbReference type="NCBI Taxonomy" id="2495579"/>
    <lineage>
        <taxon>Bacteria</taxon>
        <taxon>Pseudomonadati</taxon>
        <taxon>Pseudomonadota</taxon>
        <taxon>Betaproteobacteria</taxon>
        <taxon>Burkholderiales</taxon>
        <taxon>Oxalobacteraceae</taxon>
        <taxon>Telluria group</taxon>
        <taxon>Massilia</taxon>
    </lineage>
</organism>